<dbReference type="AlphaFoldDB" id="X0Z5R9"/>
<dbReference type="SUPFAM" id="SSF53448">
    <property type="entry name" value="Nucleotide-diphospho-sugar transferases"/>
    <property type="match status" value="1"/>
</dbReference>
<dbReference type="Gene3D" id="3.90.550.10">
    <property type="entry name" value="Spore Coat Polysaccharide Biosynthesis Protein SpsA, Chain A"/>
    <property type="match status" value="1"/>
</dbReference>
<gene>
    <name evidence="2" type="ORF">S01H4_16060</name>
</gene>
<name>X0Z5R9_9ZZZZ</name>
<protein>
    <recommendedName>
        <fullName evidence="1">Glycosyltransferase 2-like domain-containing protein</fullName>
    </recommendedName>
</protein>
<dbReference type="InterPro" id="IPR001173">
    <property type="entry name" value="Glyco_trans_2-like"/>
</dbReference>
<evidence type="ECO:0000313" key="2">
    <source>
        <dbReference type="EMBL" id="GAG53747.1"/>
    </source>
</evidence>
<sequence>MIIVDDCSTDDSVNIVQSFIEQDSRIKIIRLAQNSGPTVARNTAVEVANGRYIAFLDSDDKWCPDKLSMQIAVMEEKNYNFTYSDYIIINQENGKSIPFESILDKVTYSDEVKFNYIACSTVIYNQANLGKNYMPDLRNRQDWALWIQLLKKTDAAYRINKKLTIYLQRTDSISSRKFKLVKYHWLIYRRFLAKNFLTSLYLLIRNITLHLNYGYRKKAKTNFSL</sequence>
<dbReference type="InterPro" id="IPR050834">
    <property type="entry name" value="Glycosyltransf_2"/>
</dbReference>
<dbReference type="CDD" id="cd00761">
    <property type="entry name" value="Glyco_tranf_GTA_type"/>
    <property type="match status" value="1"/>
</dbReference>
<accession>X0Z5R9</accession>
<dbReference type="PANTHER" id="PTHR43685:SF2">
    <property type="entry name" value="GLYCOSYLTRANSFERASE 2-LIKE DOMAIN-CONTAINING PROTEIN"/>
    <property type="match status" value="1"/>
</dbReference>
<dbReference type="Pfam" id="PF00535">
    <property type="entry name" value="Glycos_transf_2"/>
    <property type="match status" value="1"/>
</dbReference>
<dbReference type="EMBL" id="BART01007035">
    <property type="protein sequence ID" value="GAG53747.1"/>
    <property type="molecule type" value="Genomic_DNA"/>
</dbReference>
<comment type="caution">
    <text evidence="2">The sequence shown here is derived from an EMBL/GenBank/DDBJ whole genome shotgun (WGS) entry which is preliminary data.</text>
</comment>
<proteinExistence type="predicted"/>
<dbReference type="PANTHER" id="PTHR43685">
    <property type="entry name" value="GLYCOSYLTRANSFERASE"/>
    <property type="match status" value="1"/>
</dbReference>
<evidence type="ECO:0000259" key="1">
    <source>
        <dbReference type="Pfam" id="PF00535"/>
    </source>
</evidence>
<reference evidence="2" key="1">
    <citation type="journal article" date="2014" name="Front. Microbiol.">
        <title>High frequency of phylogenetically diverse reductive dehalogenase-homologous genes in deep subseafloor sedimentary metagenomes.</title>
        <authorList>
            <person name="Kawai M."/>
            <person name="Futagami T."/>
            <person name="Toyoda A."/>
            <person name="Takaki Y."/>
            <person name="Nishi S."/>
            <person name="Hori S."/>
            <person name="Arai W."/>
            <person name="Tsubouchi T."/>
            <person name="Morono Y."/>
            <person name="Uchiyama I."/>
            <person name="Ito T."/>
            <person name="Fujiyama A."/>
            <person name="Inagaki F."/>
            <person name="Takami H."/>
        </authorList>
    </citation>
    <scope>NUCLEOTIDE SEQUENCE</scope>
    <source>
        <strain evidence="2">Expedition CK06-06</strain>
    </source>
</reference>
<organism evidence="2">
    <name type="scientific">marine sediment metagenome</name>
    <dbReference type="NCBI Taxonomy" id="412755"/>
    <lineage>
        <taxon>unclassified sequences</taxon>
        <taxon>metagenomes</taxon>
        <taxon>ecological metagenomes</taxon>
    </lineage>
</organism>
<feature type="domain" description="Glycosyltransferase 2-like" evidence="1">
    <location>
        <begin position="1"/>
        <end position="99"/>
    </location>
</feature>
<dbReference type="InterPro" id="IPR029044">
    <property type="entry name" value="Nucleotide-diphossugar_trans"/>
</dbReference>